<dbReference type="InterPro" id="IPR018062">
    <property type="entry name" value="HTH_AraC-typ_CS"/>
</dbReference>
<dbReference type="InterPro" id="IPR009057">
    <property type="entry name" value="Homeodomain-like_sf"/>
</dbReference>
<sequence length="58" mass="6677">MNRKRMQKAKSILATTSLPVKEVAELVGYPDTNHFAKAFRKESSFSPTEYRLQARHLP</sequence>
<evidence type="ECO:0000259" key="4">
    <source>
        <dbReference type="PROSITE" id="PS01124"/>
    </source>
</evidence>
<dbReference type="PRINTS" id="PR00032">
    <property type="entry name" value="HTHARAC"/>
</dbReference>
<dbReference type="PROSITE" id="PS00041">
    <property type="entry name" value="HTH_ARAC_FAMILY_1"/>
    <property type="match status" value="1"/>
</dbReference>
<dbReference type="PANTHER" id="PTHR43280">
    <property type="entry name" value="ARAC-FAMILY TRANSCRIPTIONAL REGULATOR"/>
    <property type="match status" value="1"/>
</dbReference>
<dbReference type="EMBL" id="JBHSMH010000042">
    <property type="protein sequence ID" value="MFC5469837.1"/>
    <property type="molecule type" value="Genomic_DNA"/>
</dbReference>
<dbReference type="SUPFAM" id="SSF46689">
    <property type="entry name" value="Homeodomain-like"/>
    <property type="match status" value="1"/>
</dbReference>
<proteinExistence type="predicted"/>
<dbReference type="PROSITE" id="PS01124">
    <property type="entry name" value="HTH_ARAC_FAMILY_2"/>
    <property type="match status" value="1"/>
</dbReference>
<keyword evidence="1" id="KW-0805">Transcription regulation</keyword>
<evidence type="ECO:0000313" key="5">
    <source>
        <dbReference type="EMBL" id="MFC5469837.1"/>
    </source>
</evidence>
<protein>
    <submittedName>
        <fullName evidence="5">Helix-turn-helix domain-containing protein</fullName>
    </submittedName>
</protein>
<organism evidence="5 6">
    <name type="scientific">Cohnella suwonensis</name>
    <dbReference type="NCBI Taxonomy" id="696072"/>
    <lineage>
        <taxon>Bacteria</taxon>
        <taxon>Bacillati</taxon>
        <taxon>Bacillota</taxon>
        <taxon>Bacilli</taxon>
        <taxon>Bacillales</taxon>
        <taxon>Paenibacillaceae</taxon>
        <taxon>Cohnella</taxon>
    </lineage>
</organism>
<keyword evidence="2" id="KW-0238">DNA-binding</keyword>
<dbReference type="InterPro" id="IPR018060">
    <property type="entry name" value="HTH_AraC"/>
</dbReference>
<evidence type="ECO:0000256" key="3">
    <source>
        <dbReference type="ARBA" id="ARBA00023163"/>
    </source>
</evidence>
<dbReference type="Proteomes" id="UP001596105">
    <property type="component" value="Unassembled WGS sequence"/>
</dbReference>
<dbReference type="InterPro" id="IPR020449">
    <property type="entry name" value="Tscrpt_reg_AraC-type_HTH"/>
</dbReference>
<dbReference type="Pfam" id="PF12833">
    <property type="entry name" value="HTH_18"/>
    <property type="match status" value="1"/>
</dbReference>
<comment type="caution">
    <text evidence="5">The sequence shown here is derived from an EMBL/GenBank/DDBJ whole genome shotgun (WGS) entry which is preliminary data.</text>
</comment>
<evidence type="ECO:0000256" key="2">
    <source>
        <dbReference type="ARBA" id="ARBA00023125"/>
    </source>
</evidence>
<reference evidence="6" key="1">
    <citation type="journal article" date="2019" name="Int. J. Syst. Evol. Microbiol.">
        <title>The Global Catalogue of Microorganisms (GCM) 10K type strain sequencing project: providing services to taxonomists for standard genome sequencing and annotation.</title>
        <authorList>
            <consortium name="The Broad Institute Genomics Platform"/>
            <consortium name="The Broad Institute Genome Sequencing Center for Infectious Disease"/>
            <person name="Wu L."/>
            <person name="Ma J."/>
        </authorList>
    </citation>
    <scope>NUCLEOTIDE SEQUENCE [LARGE SCALE GENOMIC DNA]</scope>
    <source>
        <strain evidence="6">CCUG 57113</strain>
    </source>
</reference>
<keyword evidence="3" id="KW-0804">Transcription</keyword>
<evidence type="ECO:0000256" key="1">
    <source>
        <dbReference type="ARBA" id="ARBA00023015"/>
    </source>
</evidence>
<dbReference type="Gene3D" id="1.10.10.60">
    <property type="entry name" value="Homeodomain-like"/>
    <property type="match status" value="1"/>
</dbReference>
<evidence type="ECO:0000313" key="6">
    <source>
        <dbReference type="Proteomes" id="UP001596105"/>
    </source>
</evidence>
<accession>A0ABW0LY67</accession>
<name>A0ABW0LY67_9BACL</name>
<dbReference type="SMART" id="SM00342">
    <property type="entry name" value="HTH_ARAC"/>
    <property type="match status" value="1"/>
</dbReference>
<keyword evidence="6" id="KW-1185">Reference proteome</keyword>
<gene>
    <name evidence="5" type="ORF">ACFPPD_13975</name>
</gene>
<dbReference type="RefSeq" id="WP_378082497.1">
    <property type="nucleotide sequence ID" value="NZ_JBHSMH010000042.1"/>
</dbReference>
<feature type="domain" description="HTH araC/xylS-type" evidence="4">
    <location>
        <begin position="1"/>
        <end position="53"/>
    </location>
</feature>
<dbReference type="PANTHER" id="PTHR43280:SF2">
    <property type="entry name" value="HTH-TYPE TRANSCRIPTIONAL REGULATOR EXSA"/>
    <property type="match status" value="1"/>
</dbReference>